<organism evidence="2 3">
    <name type="scientific">Opisthorchis viverrini</name>
    <name type="common">Southeast Asian liver fluke</name>
    <dbReference type="NCBI Taxonomy" id="6198"/>
    <lineage>
        <taxon>Eukaryota</taxon>
        <taxon>Metazoa</taxon>
        <taxon>Spiralia</taxon>
        <taxon>Lophotrochozoa</taxon>
        <taxon>Platyhelminthes</taxon>
        <taxon>Trematoda</taxon>
        <taxon>Digenea</taxon>
        <taxon>Opisthorchiida</taxon>
        <taxon>Opisthorchiata</taxon>
        <taxon>Opisthorchiidae</taxon>
        <taxon>Opisthorchis</taxon>
    </lineage>
</organism>
<proteinExistence type="predicted"/>
<dbReference type="Proteomes" id="UP000054324">
    <property type="component" value="Unassembled WGS sequence"/>
</dbReference>
<reference evidence="2 3" key="1">
    <citation type="submission" date="2013-11" db="EMBL/GenBank/DDBJ databases">
        <title>Opisthorchis viverrini - life in the bile duct.</title>
        <authorList>
            <person name="Young N.D."/>
            <person name="Nagarajan N."/>
            <person name="Lin S.J."/>
            <person name="Korhonen P.K."/>
            <person name="Jex A.R."/>
            <person name="Hall R.S."/>
            <person name="Safavi-Hemami H."/>
            <person name="Kaewkong W."/>
            <person name="Bertrand D."/>
            <person name="Gao S."/>
            <person name="Seet Q."/>
            <person name="Wongkham S."/>
            <person name="Teh B.T."/>
            <person name="Wongkham C."/>
            <person name="Intapan P.M."/>
            <person name="Maleewong W."/>
            <person name="Yang X."/>
            <person name="Hu M."/>
            <person name="Wang Z."/>
            <person name="Hofmann A."/>
            <person name="Sternberg P.W."/>
            <person name="Tan P."/>
            <person name="Wang J."/>
            <person name="Gasser R.B."/>
        </authorList>
    </citation>
    <scope>NUCLEOTIDE SEQUENCE [LARGE SCALE GENOMIC DNA]</scope>
</reference>
<dbReference type="RefSeq" id="XP_009167341.1">
    <property type="nucleotide sequence ID" value="XM_009169077.1"/>
</dbReference>
<dbReference type="GeneID" id="20318538"/>
<keyword evidence="3" id="KW-1185">Reference proteome</keyword>
<dbReference type="EMBL" id="KL596689">
    <property type="protein sequence ID" value="KER28887.1"/>
    <property type="molecule type" value="Genomic_DNA"/>
</dbReference>
<dbReference type="OrthoDB" id="10057092at2759"/>
<feature type="region of interest" description="Disordered" evidence="1">
    <location>
        <begin position="185"/>
        <end position="213"/>
    </location>
</feature>
<gene>
    <name evidence="2" type="ORF">T265_04356</name>
</gene>
<dbReference type="KEGG" id="ovi:T265_04356"/>
<dbReference type="CTD" id="20318538"/>
<evidence type="ECO:0000256" key="1">
    <source>
        <dbReference type="SAM" id="MobiDB-lite"/>
    </source>
</evidence>
<evidence type="ECO:0000313" key="2">
    <source>
        <dbReference type="EMBL" id="KER28887.1"/>
    </source>
</evidence>
<evidence type="ECO:0000313" key="3">
    <source>
        <dbReference type="Proteomes" id="UP000054324"/>
    </source>
</evidence>
<accession>A0A074ZSS5</accession>
<name>A0A074ZSS5_OPIVI</name>
<dbReference type="AlphaFoldDB" id="A0A074ZSS5"/>
<sequence length="257" mass="28582">MRIDDANTVDGEAFDTKLSNPRSVCGTGDLCKKMKPVEIGTTGNKVLHVWYFIDGNMDASGMLVGSGRTNTTALLGIDWINRLHLSTLPIENLCSSTPTGGKPTCRPGNRVLLRDYRHGHRRWTVGVVLKRIGQVIYSVQVGSLIWKRHVNQLRPTQCQIPKAEEQLLDLNLLLENFDLSRSAPEATASHVPLKTDPLLQPRRRTGRTRKSVEPLELAPRRKSYVERSKGGGIRKVSFLKATTECPKSTETLSSARC</sequence>
<protein>
    <submittedName>
        <fullName evidence="2">Uncharacterized protein</fullName>
    </submittedName>
</protein>